<protein>
    <submittedName>
        <fullName evidence="2">Uncharacterized protein</fullName>
    </submittedName>
</protein>
<comment type="caution">
    <text evidence="2">The sequence shown here is derived from an EMBL/GenBank/DDBJ whole genome shotgun (WGS) entry which is preliminary data.</text>
</comment>
<feature type="compositionally biased region" description="Low complexity" evidence="1">
    <location>
        <begin position="1"/>
        <end position="21"/>
    </location>
</feature>
<evidence type="ECO:0000313" key="3">
    <source>
        <dbReference type="Proteomes" id="UP000824120"/>
    </source>
</evidence>
<sequence length="118" mass="13146">MVDNNTTKTNNIQNNGTINTGDPSEDEGEGRKKMSTKEWITKAFAVFLQGDHKLSSSPIIMNSLENIENREKRLDKDKTAVASVSIKSDKCSNQEKYLEQQEEVEQGMHNLVATGATD</sequence>
<gene>
    <name evidence="2" type="ORF">H5410_039855</name>
</gene>
<organism evidence="2 3">
    <name type="scientific">Solanum commersonii</name>
    <name type="common">Commerson's wild potato</name>
    <name type="synonym">Commerson's nightshade</name>
    <dbReference type="NCBI Taxonomy" id="4109"/>
    <lineage>
        <taxon>Eukaryota</taxon>
        <taxon>Viridiplantae</taxon>
        <taxon>Streptophyta</taxon>
        <taxon>Embryophyta</taxon>
        <taxon>Tracheophyta</taxon>
        <taxon>Spermatophyta</taxon>
        <taxon>Magnoliopsida</taxon>
        <taxon>eudicotyledons</taxon>
        <taxon>Gunneridae</taxon>
        <taxon>Pentapetalae</taxon>
        <taxon>asterids</taxon>
        <taxon>lamiids</taxon>
        <taxon>Solanales</taxon>
        <taxon>Solanaceae</taxon>
        <taxon>Solanoideae</taxon>
        <taxon>Solaneae</taxon>
        <taxon>Solanum</taxon>
    </lineage>
</organism>
<accession>A0A9J5XND1</accession>
<reference evidence="2 3" key="1">
    <citation type="submission" date="2020-09" db="EMBL/GenBank/DDBJ databases">
        <title>De no assembly of potato wild relative species, Solanum commersonii.</title>
        <authorList>
            <person name="Cho K."/>
        </authorList>
    </citation>
    <scope>NUCLEOTIDE SEQUENCE [LARGE SCALE GENOMIC DNA]</scope>
    <source>
        <strain evidence="2">LZ3.2</strain>
        <tissue evidence="2">Leaf</tissue>
    </source>
</reference>
<feature type="region of interest" description="Disordered" evidence="1">
    <location>
        <begin position="1"/>
        <end position="34"/>
    </location>
</feature>
<dbReference type="Proteomes" id="UP000824120">
    <property type="component" value="Chromosome 8"/>
</dbReference>
<dbReference type="AlphaFoldDB" id="A0A9J5XND1"/>
<keyword evidence="3" id="KW-1185">Reference proteome</keyword>
<name>A0A9J5XND1_SOLCO</name>
<evidence type="ECO:0000313" key="2">
    <source>
        <dbReference type="EMBL" id="KAG5589341.1"/>
    </source>
</evidence>
<evidence type="ECO:0000256" key="1">
    <source>
        <dbReference type="SAM" id="MobiDB-lite"/>
    </source>
</evidence>
<dbReference type="EMBL" id="JACXVP010000008">
    <property type="protein sequence ID" value="KAG5589341.1"/>
    <property type="molecule type" value="Genomic_DNA"/>
</dbReference>
<proteinExistence type="predicted"/>